<comment type="subcellular location">
    <subcellularLocation>
        <location evidence="4">Cytoplasm</location>
    </subcellularLocation>
</comment>
<feature type="binding site" evidence="4">
    <location>
        <position position="47"/>
    </location>
    <ligand>
        <name>1-deoxy-D-xylulose 5-phosphate</name>
        <dbReference type="ChEBI" id="CHEBI:57792"/>
    </ligand>
</feature>
<dbReference type="EC" id="2.6.99.2" evidence="4 5"/>
<keyword evidence="7" id="KW-1185">Reference proteome</keyword>
<feature type="binding site" evidence="4">
    <location>
        <position position="102"/>
    </location>
    <ligand>
        <name>1-deoxy-D-xylulose 5-phosphate</name>
        <dbReference type="ChEBI" id="CHEBI:57792"/>
    </ligand>
</feature>
<evidence type="ECO:0000256" key="1">
    <source>
        <dbReference type="ARBA" id="ARBA00022490"/>
    </source>
</evidence>
<dbReference type="Pfam" id="PF03740">
    <property type="entry name" value="PdxJ"/>
    <property type="match status" value="1"/>
</dbReference>
<feature type="binding site" evidence="4">
    <location>
        <begin position="9"/>
        <end position="10"/>
    </location>
    <ligand>
        <name>1-deoxy-D-xylulose 5-phosphate</name>
        <dbReference type="ChEBI" id="CHEBI:57792"/>
    </ligand>
</feature>
<name>A0A7W0C6E4_9BACT</name>
<evidence type="ECO:0000313" key="6">
    <source>
        <dbReference type="EMBL" id="MBA2880048.1"/>
    </source>
</evidence>
<dbReference type="InterPro" id="IPR004569">
    <property type="entry name" value="PyrdxlP_synth_PdxJ"/>
</dbReference>
<feature type="binding site" evidence="4">
    <location>
        <position position="18"/>
    </location>
    <ligand>
        <name>3-amino-2-oxopropyl phosphate</name>
        <dbReference type="ChEBI" id="CHEBI:57279"/>
    </ligand>
</feature>
<dbReference type="NCBIfam" id="NF003627">
    <property type="entry name" value="PRK05265.1-5"/>
    <property type="match status" value="1"/>
</dbReference>
<dbReference type="Gene3D" id="3.20.20.70">
    <property type="entry name" value="Aldolase class I"/>
    <property type="match status" value="1"/>
</dbReference>
<accession>A0A7W0C6E4</accession>
<feature type="binding site" evidence="4">
    <location>
        <position position="7"/>
    </location>
    <ligand>
        <name>3-amino-2-oxopropyl phosphate</name>
        <dbReference type="ChEBI" id="CHEBI:57279"/>
    </ligand>
</feature>
<sequence>MAGLAVNVDHIATLRQARGGATAYPDPVHAALLAELGGADGIVVHLREDRRHIQDRDVYLLRKTVQSRLILEMAATDEMISIAADLRPDLVTLVPEKRTELTTEGGLDVRGLAEVTQKAVESLHSAAVPVSLFIDPDAIQIRASADTGADMVEIHTGAFCEASDPGDKKAQFSAITDAAHLAHELGLGVNAGHGLCYNTIGWFAGTRIIDEFSIGHSIVSRAALAGMEKAVREMRNLIKEL</sequence>
<evidence type="ECO:0000256" key="2">
    <source>
        <dbReference type="ARBA" id="ARBA00022679"/>
    </source>
</evidence>
<feature type="active site" description="Proton donor" evidence="4">
    <location>
        <position position="193"/>
    </location>
</feature>
<feature type="active site" description="Proton acceptor" evidence="4">
    <location>
        <position position="72"/>
    </location>
</feature>
<comment type="function">
    <text evidence="4">Catalyzes the complicated ring closure reaction between the two acyclic compounds 1-deoxy-D-xylulose-5-phosphate (DXP) and 3-amino-2-oxopropyl phosphate (1-amino-acetone-3-phosphate or AAP) to form pyridoxine 5'-phosphate (PNP) and inorganic phosphate.</text>
</comment>
<keyword evidence="1 4" id="KW-0963">Cytoplasm</keyword>
<dbReference type="Proteomes" id="UP000525298">
    <property type="component" value="Unassembled WGS sequence"/>
</dbReference>
<keyword evidence="3 4" id="KW-0664">Pyridoxine biosynthesis</keyword>
<evidence type="ECO:0000256" key="4">
    <source>
        <dbReference type="HAMAP-Rule" id="MF_00279"/>
    </source>
</evidence>
<dbReference type="NCBIfam" id="NF003625">
    <property type="entry name" value="PRK05265.1-3"/>
    <property type="match status" value="1"/>
</dbReference>
<evidence type="ECO:0000256" key="3">
    <source>
        <dbReference type="ARBA" id="ARBA00023096"/>
    </source>
</evidence>
<proteinExistence type="inferred from homology"/>
<dbReference type="InterPro" id="IPR036130">
    <property type="entry name" value="Pyridoxine-5'_phos_synth"/>
</dbReference>
<dbReference type="InterPro" id="IPR013785">
    <property type="entry name" value="Aldolase_TIM"/>
</dbReference>
<feature type="binding site" evidence="4">
    <location>
        <position position="52"/>
    </location>
    <ligand>
        <name>1-deoxy-D-xylulose 5-phosphate</name>
        <dbReference type="ChEBI" id="CHEBI:57792"/>
    </ligand>
</feature>
<dbReference type="HAMAP" id="MF_00279">
    <property type="entry name" value="PdxJ"/>
    <property type="match status" value="1"/>
</dbReference>
<comment type="pathway">
    <text evidence="4">Cofactor biosynthesis; pyridoxine 5'-phosphate biosynthesis; pyridoxine 5'-phosphate from D-erythrose 4-phosphate: step 5/5.</text>
</comment>
<evidence type="ECO:0000256" key="5">
    <source>
        <dbReference type="NCBIfam" id="TIGR00559"/>
    </source>
</evidence>
<comment type="subunit">
    <text evidence="4">Homooctamer; tetramer of dimers.</text>
</comment>
<dbReference type="AlphaFoldDB" id="A0A7W0C6E4"/>
<dbReference type="UniPathway" id="UPA00244">
    <property type="reaction ID" value="UER00313"/>
</dbReference>
<organism evidence="6 7">
    <name type="scientific">Desulfosalsimonas propionicica</name>
    <dbReference type="NCBI Taxonomy" id="332175"/>
    <lineage>
        <taxon>Bacteria</taxon>
        <taxon>Pseudomonadati</taxon>
        <taxon>Thermodesulfobacteriota</taxon>
        <taxon>Desulfobacteria</taxon>
        <taxon>Desulfobacterales</taxon>
        <taxon>Desulfosalsimonadaceae</taxon>
        <taxon>Desulfosalsimonas</taxon>
    </lineage>
</organism>
<feature type="binding site" evidence="4">
    <location>
        <position position="194"/>
    </location>
    <ligand>
        <name>3-amino-2-oxopropyl phosphate</name>
        <dbReference type="ChEBI" id="CHEBI:57279"/>
    </ligand>
</feature>
<comment type="similarity">
    <text evidence="4">Belongs to the PNP synthase family.</text>
</comment>
<dbReference type="GO" id="GO:0008615">
    <property type="term" value="P:pyridoxine biosynthetic process"/>
    <property type="evidence" value="ECO:0007669"/>
    <property type="project" value="UniProtKB-UniRule"/>
</dbReference>
<keyword evidence="2 4" id="KW-0808">Transferase</keyword>
<protein>
    <recommendedName>
        <fullName evidence="4 5">Pyridoxine 5'-phosphate synthase</fullName>
        <shortName evidence="4">PNP synthase</shortName>
        <ecNumber evidence="4 5">2.6.99.2</ecNumber>
    </recommendedName>
</protein>
<dbReference type="CDD" id="cd00003">
    <property type="entry name" value="PNPsynthase"/>
    <property type="match status" value="1"/>
</dbReference>
<dbReference type="PANTHER" id="PTHR30456:SF0">
    <property type="entry name" value="PYRIDOXINE 5'-PHOSPHATE SYNTHASE"/>
    <property type="match status" value="1"/>
</dbReference>
<feature type="active site" description="Proton acceptor" evidence="4">
    <location>
        <position position="45"/>
    </location>
</feature>
<dbReference type="RefSeq" id="WP_181549718.1">
    <property type="nucleotide sequence ID" value="NZ_JACDUS010000001.1"/>
</dbReference>
<dbReference type="EMBL" id="JACDUS010000001">
    <property type="protein sequence ID" value="MBA2880048.1"/>
    <property type="molecule type" value="Genomic_DNA"/>
</dbReference>
<comment type="catalytic activity">
    <reaction evidence="4">
        <text>3-amino-2-oxopropyl phosphate + 1-deoxy-D-xylulose 5-phosphate = pyridoxine 5'-phosphate + phosphate + 2 H2O + H(+)</text>
        <dbReference type="Rhea" id="RHEA:15265"/>
        <dbReference type="ChEBI" id="CHEBI:15377"/>
        <dbReference type="ChEBI" id="CHEBI:15378"/>
        <dbReference type="ChEBI" id="CHEBI:43474"/>
        <dbReference type="ChEBI" id="CHEBI:57279"/>
        <dbReference type="ChEBI" id="CHEBI:57792"/>
        <dbReference type="ChEBI" id="CHEBI:58589"/>
        <dbReference type="EC" id="2.6.99.2"/>
    </reaction>
</comment>
<dbReference type="GO" id="GO:0033856">
    <property type="term" value="F:pyridoxine 5'-phosphate synthase activity"/>
    <property type="evidence" value="ECO:0007669"/>
    <property type="project" value="UniProtKB-UniRule"/>
</dbReference>
<dbReference type="PANTHER" id="PTHR30456">
    <property type="entry name" value="PYRIDOXINE 5'-PHOSPHATE SYNTHASE"/>
    <property type="match status" value="1"/>
</dbReference>
<comment type="caution">
    <text evidence="6">The sequence shown here is derived from an EMBL/GenBank/DDBJ whole genome shotgun (WGS) entry which is preliminary data.</text>
</comment>
<reference evidence="6 7" key="1">
    <citation type="submission" date="2020-07" db="EMBL/GenBank/DDBJ databases">
        <title>Genomic Encyclopedia of Type Strains, Phase IV (KMG-IV): sequencing the most valuable type-strain genomes for metagenomic binning, comparative biology and taxonomic classification.</title>
        <authorList>
            <person name="Goeker M."/>
        </authorList>
    </citation>
    <scope>NUCLEOTIDE SEQUENCE [LARGE SCALE GENOMIC DNA]</scope>
    <source>
        <strain evidence="6 7">DSM 17721</strain>
    </source>
</reference>
<dbReference type="SUPFAM" id="SSF63892">
    <property type="entry name" value="Pyridoxine 5'-phosphate synthase"/>
    <property type="match status" value="1"/>
</dbReference>
<dbReference type="GO" id="GO:0005829">
    <property type="term" value="C:cytosol"/>
    <property type="evidence" value="ECO:0007669"/>
    <property type="project" value="TreeGrafter"/>
</dbReference>
<gene>
    <name evidence="4" type="primary">pdxJ</name>
    <name evidence="6" type="ORF">HNR65_000355</name>
</gene>
<evidence type="ECO:0000313" key="7">
    <source>
        <dbReference type="Proteomes" id="UP000525298"/>
    </source>
</evidence>
<feature type="site" description="Transition state stabilizer" evidence="4">
    <location>
        <position position="153"/>
    </location>
</feature>
<dbReference type="NCBIfam" id="TIGR00559">
    <property type="entry name" value="pdxJ"/>
    <property type="match status" value="1"/>
</dbReference>
<feature type="binding site" evidence="4">
    <location>
        <begin position="215"/>
        <end position="216"/>
    </location>
    <ligand>
        <name>3-amino-2-oxopropyl phosphate</name>
        <dbReference type="ChEBI" id="CHEBI:57279"/>
    </ligand>
</feature>